<evidence type="ECO:0000256" key="6">
    <source>
        <dbReference type="ARBA" id="ARBA00022723"/>
    </source>
</evidence>
<evidence type="ECO:0000256" key="3">
    <source>
        <dbReference type="ARBA" id="ARBA00008636"/>
    </source>
</evidence>
<name>A0A1T4QRG0_9FIRM</name>
<sequence length="293" mass="30125">MYDFDTIGELINLAKANQISIAEVVIRREVELSTDSSNEIKQKMQSALTVMKDAIKKGLEEELSSISCYEGSNAQLMDKAANEGETITGSLMPQAIANALAVSEVNASMGKIVAVPTAGSCGILPGALLTIAIERGVDDDKIIEALFVASGIGLVVAKQASVSGAEGGCQAECGTATGMAAGAITYLVNGSPQQISNAVAIALKNILGLVCDPVAGLVEVPCIKRNAMGASNALTAAEMALAGIESLIPADEVILAMKEVGESLPEKLRETSLGGLAATPTGCKIKEEFLNKN</sequence>
<dbReference type="GO" id="GO:0006094">
    <property type="term" value="P:gluconeogenesis"/>
    <property type="evidence" value="ECO:0007669"/>
    <property type="project" value="UniProtKB-KW"/>
</dbReference>
<keyword evidence="6 11" id="KW-0479">Metal-binding</keyword>
<comment type="catalytic activity">
    <reaction evidence="10 11">
        <text>L-serine = pyruvate + NH4(+)</text>
        <dbReference type="Rhea" id="RHEA:19169"/>
        <dbReference type="ChEBI" id="CHEBI:15361"/>
        <dbReference type="ChEBI" id="CHEBI:28938"/>
        <dbReference type="ChEBI" id="CHEBI:33384"/>
        <dbReference type="EC" id="4.3.1.17"/>
    </reaction>
</comment>
<dbReference type="GO" id="GO:0051539">
    <property type="term" value="F:4 iron, 4 sulfur cluster binding"/>
    <property type="evidence" value="ECO:0007669"/>
    <property type="project" value="UniProtKB-UniRule"/>
</dbReference>
<accession>A0A1T4QRG0</accession>
<dbReference type="EMBL" id="FUWM01000031">
    <property type="protein sequence ID" value="SKA06285.1"/>
    <property type="molecule type" value="Genomic_DNA"/>
</dbReference>
<evidence type="ECO:0000256" key="11">
    <source>
        <dbReference type="RuleBase" id="RU366059"/>
    </source>
</evidence>
<dbReference type="Proteomes" id="UP000190625">
    <property type="component" value="Unassembled WGS sequence"/>
</dbReference>
<evidence type="ECO:0000256" key="9">
    <source>
        <dbReference type="ARBA" id="ARBA00023239"/>
    </source>
</evidence>
<organism evidence="13 14">
    <name type="scientific">Selenihalanaerobacter shriftii</name>
    <dbReference type="NCBI Taxonomy" id="142842"/>
    <lineage>
        <taxon>Bacteria</taxon>
        <taxon>Bacillati</taxon>
        <taxon>Bacillota</taxon>
        <taxon>Clostridia</taxon>
        <taxon>Halanaerobiales</taxon>
        <taxon>Halobacteroidaceae</taxon>
        <taxon>Selenihalanaerobacter</taxon>
    </lineage>
</organism>
<dbReference type="PANTHER" id="PTHR30182">
    <property type="entry name" value="L-SERINE DEHYDRATASE"/>
    <property type="match status" value="1"/>
</dbReference>
<evidence type="ECO:0000259" key="12">
    <source>
        <dbReference type="Pfam" id="PF03313"/>
    </source>
</evidence>
<dbReference type="PANTHER" id="PTHR30182:SF1">
    <property type="entry name" value="L-SERINE DEHYDRATASE 1"/>
    <property type="match status" value="1"/>
</dbReference>
<dbReference type="InterPro" id="IPR004642">
    <property type="entry name" value="Ser_deHydtase_asu"/>
</dbReference>
<dbReference type="GO" id="GO:0003941">
    <property type="term" value="F:L-serine ammonia-lyase activity"/>
    <property type="evidence" value="ECO:0007669"/>
    <property type="project" value="UniProtKB-UniRule"/>
</dbReference>
<dbReference type="STRING" id="142842.SAMN02745118_02668"/>
<keyword evidence="7 11" id="KW-0408">Iron</keyword>
<keyword evidence="4 11" id="KW-0312">Gluconeogenesis</keyword>
<dbReference type="OrthoDB" id="9805537at2"/>
<dbReference type="RefSeq" id="WP_078811061.1">
    <property type="nucleotide sequence ID" value="NZ_FUWM01000031.1"/>
</dbReference>
<dbReference type="NCBIfam" id="TIGR00718">
    <property type="entry name" value="sda_alpha"/>
    <property type="match status" value="1"/>
</dbReference>
<comment type="similarity">
    <text evidence="3 11">Belongs to the iron-sulfur dependent L-serine dehydratase family.</text>
</comment>
<keyword evidence="14" id="KW-1185">Reference proteome</keyword>
<dbReference type="SUPFAM" id="SSF103378">
    <property type="entry name" value="2-methylcitrate dehydratase PrpD"/>
    <property type="match status" value="1"/>
</dbReference>
<dbReference type="AlphaFoldDB" id="A0A1T4QRG0"/>
<evidence type="ECO:0000256" key="7">
    <source>
        <dbReference type="ARBA" id="ARBA00023004"/>
    </source>
</evidence>
<evidence type="ECO:0000256" key="4">
    <source>
        <dbReference type="ARBA" id="ARBA00022432"/>
    </source>
</evidence>
<dbReference type="InterPro" id="IPR051318">
    <property type="entry name" value="Fe-S_L-Ser"/>
</dbReference>
<dbReference type="InterPro" id="IPR036148">
    <property type="entry name" value="MmgE/PrpD_sf"/>
</dbReference>
<comment type="pathway">
    <text evidence="2">Carbohydrate biosynthesis; gluconeogenesis.</text>
</comment>
<dbReference type="EC" id="4.3.1.17" evidence="11"/>
<evidence type="ECO:0000256" key="2">
    <source>
        <dbReference type="ARBA" id="ARBA00004742"/>
    </source>
</evidence>
<evidence type="ECO:0000256" key="5">
    <source>
        <dbReference type="ARBA" id="ARBA00022485"/>
    </source>
</evidence>
<dbReference type="Pfam" id="PF03313">
    <property type="entry name" value="SDH_alpha"/>
    <property type="match status" value="1"/>
</dbReference>
<keyword evidence="9 11" id="KW-0456">Lyase</keyword>
<protein>
    <recommendedName>
        <fullName evidence="11">L-serine dehydratase</fullName>
        <ecNumber evidence="11">4.3.1.17</ecNumber>
    </recommendedName>
</protein>
<keyword evidence="8 11" id="KW-0411">Iron-sulfur</keyword>
<evidence type="ECO:0000256" key="10">
    <source>
        <dbReference type="ARBA" id="ARBA00049406"/>
    </source>
</evidence>
<evidence type="ECO:0000256" key="8">
    <source>
        <dbReference type="ARBA" id="ARBA00023014"/>
    </source>
</evidence>
<comment type="cofactor">
    <cofactor evidence="1 11">
        <name>[4Fe-4S] cluster</name>
        <dbReference type="ChEBI" id="CHEBI:49883"/>
    </cofactor>
</comment>
<gene>
    <name evidence="13" type="ORF">SAMN02745118_02668</name>
</gene>
<evidence type="ECO:0000313" key="14">
    <source>
        <dbReference type="Proteomes" id="UP000190625"/>
    </source>
</evidence>
<evidence type="ECO:0000256" key="1">
    <source>
        <dbReference type="ARBA" id="ARBA00001966"/>
    </source>
</evidence>
<evidence type="ECO:0000313" key="13">
    <source>
        <dbReference type="EMBL" id="SKA06285.1"/>
    </source>
</evidence>
<feature type="domain" description="Serine dehydratase-like alpha subunit" evidence="12">
    <location>
        <begin position="17"/>
        <end position="277"/>
    </location>
</feature>
<proteinExistence type="inferred from homology"/>
<dbReference type="GO" id="GO:0046872">
    <property type="term" value="F:metal ion binding"/>
    <property type="evidence" value="ECO:0007669"/>
    <property type="project" value="UniProtKB-KW"/>
</dbReference>
<reference evidence="14" key="1">
    <citation type="submission" date="2017-02" db="EMBL/GenBank/DDBJ databases">
        <authorList>
            <person name="Varghese N."/>
            <person name="Submissions S."/>
        </authorList>
    </citation>
    <scope>NUCLEOTIDE SEQUENCE [LARGE SCALE GENOMIC DNA]</scope>
    <source>
        <strain evidence="14">ATCC BAA-73</strain>
    </source>
</reference>
<keyword evidence="5 11" id="KW-0004">4Fe-4S</keyword>
<dbReference type="InterPro" id="IPR005130">
    <property type="entry name" value="Ser_deHydtase-like_asu"/>
</dbReference>